<evidence type="ECO:0000256" key="2">
    <source>
        <dbReference type="ARBA" id="ARBA00022862"/>
    </source>
</evidence>
<name>A0ABR1YFH8_9PEZI</name>
<dbReference type="Proteomes" id="UP001492380">
    <property type="component" value="Unassembled WGS sequence"/>
</dbReference>
<dbReference type="PANTHER" id="PTHR43503">
    <property type="entry name" value="MCG48959-RELATED"/>
    <property type="match status" value="1"/>
</dbReference>
<gene>
    <name evidence="8" type="ORF">HDK90DRAFT_494621</name>
</gene>
<dbReference type="PIRSF" id="PIRSF000239">
    <property type="entry name" value="AHPC"/>
    <property type="match status" value="1"/>
</dbReference>
<keyword evidence="4 6" id="KW-0676">Redox-active center</keyword>
<keyword evidence="1 6" id="KW-0575">Peroxidase</keyword>
<dbReference type="PROSITE" id="PS51352">
    <property type="entry name" value="THIOREDOXIN_2"/>
    <property type="match status" value="1"/>
</dbReference>
<dbReference type="InterPro" id="IPR013766">
    <property type="entry name" value="Thioredoxin_domain"/>
</dbReference>
<comment type="function">
    <text evidence="6">Thiol-specific peroxidase that catalyzes the reduction of hydrogen peroxide and organic hydroperoxides to water and alcohols, respectively.</text>
</comment>
<dbReference type="InterPro" id="IPR000866">
    <property type="entry name" value="AhpC/TSA"/>
</dbReference>
<dbReference type="InterPro" id="IPR024706">
    <property type="entry name" value="Peroxiredoxin_AhpC-typ"/>
</dbReference>
<dbReference type="InterPro" id="IPR036249">
    <property type="entry name" value="Thioredoxin-like_sf"/>
</dbReference>
<keyword evidence="2 6" id="KW-0049">Antioxidant</keyword>
<sequence>MASYISRAAPRAFNTGLRAAAVARPAMRVQRPAAPLFRRFLQVPAEQPRLRLGSVAPNFQAKTTHGDIDFHQWMGDSWAILFSHPADFTPVCTTELGAFAKLKDEFEKRNVKMLGLSADDLESHKDWSKDIEEVASTQMSFPIIADADRSISFKYDMITQQDLEDIPKKGLPFTIRSVFVIDPAKKIRLMMIYPASTGRNTAEVLRVVDSLQTADALGVVTPINWQVGEDVIVPPSVSTADAKKKFGDVKEVKPYLRYTNVGN</sequence>
<dbReference type="NCBIfam" id="NF009668">
    <property type="entry name" value="PRK13189.1"/>
    <property type="match status" value="1"/>
</dbReference>
<dbReference type="GO" id="GO:0004601">
    <property type="term" value="F:peroxidase activity"/>
    <property type="evidence" value="ECO:0007669"/>
    <property type="project" value="UniProtKB-KW"/>
</dbReference>
<dbReference type="CDD" id="cd03016">
    <property type="entry name" value="PRX_1cys"/>
    <property type="match status" value="1"/>
</dbReference>
<dbReference type="Pfam" id="PF10417">
    <property type="entry name" value="1-cysPrx_C"/>
    <property type="match status" value="1"/>
</dbReference>
<reference evidence="8 9" key="1">
    <citation type="submission" date="2024-04" db="EMBL/GenBank/DDBJ databases">
        <title>Phyllosticta paracitricarpa is synonymous to the EU quarantine fungus P. citricarpa based on phylogenomic analyses.</title>
        <authorList>
            <consortium name="Lawrence Berkeley National Laboratory"/>
            <person name="Van Ingen-Buijs V.A."/>
            <person name="Van Westerhoven A.C."/>
            <person name="Haridas S."/>
            <person name="Skiadas P."/>
            <person name="Martin F."/>
            <person name="Groenewald J.Z."/>
            <person name="Crous P.W."/>
            <person name="Seidl M.F."/>
        </authorList>
    </citation>
    <scope>NUCLEOTIDE SEQUENCE [LARGE SCALE GENOMIC DNA]</scope>
    <source>
        <strain evidence="8 9">CBS 123374</strain>
    </source>
</reference>
<protein>
    <submittedName>
        <fullName evidence="8">AhpC/TSA family thioredoxin peroxidase</fullName>
    </submittedName>
</protein>
<evidence type="ECO:0000256" key="3">
    <source>
        <dbReference type="ARBA" id="ARBA00023002"/>
    </source>
</evidence>
<evidence type="ECO:0000313" key="8">
    <source>
        <dbReference type="EMBL" id="KAK8227268.1"/>
    </source>
</evidence>
<dbReference type="Gene3D" id="3.30.1020.10">
    <property type="entry name" value="Antioxidant, Horf6, Chain A, domain2"/>
    <property type="match status" value="1"/>
</dbReference>
<evidence type="ECO:0000256" key="5">
    <source>
        <dbReference type="ARBA" id="ARBA00025719"/>
    </source>
</evidence>
<proteinExistence type="inferred from homology"/>
<dbReference type="EMBL" id="JBBWRZ010000010">
    <property type="protein sequence ID" value="KAK8227268.1"/>
    <property type="molecule type" value="Genomic_DNA"/>
</dbReference>
<dbReference type="SUPFAM" id="SSF52833">
    <property type="entry name" value="Thioredoxin-like"/>
    <property type="match status" value="1"/>
</dbReference>
<evidence type="ECO:0000256" key="4">
    <source>
        <dbReference type="ARBA" id="ARBA00023284"/>
    </source>
</evidence>
<comment type="similarity">
    <text evidence="5">Belongs to the peroxiredoxin family. Prx6 subfamily.</text>
</comment>
<dbReference type="InterPro" id="IPR019479">
    <property type="entry name" value="Peroxiredoxin_C"/>
</dbReference>
<dbReference type="InterPro" id="IPR045020">
    <property type="entry name" value="PRX_1cys"/>
</dbReference>
<evidence type="ECO:0000259" key="7">
    <source>
        <dbReference type="PROSITE" id="PS51352"/>
    </source>
</evidence>
<keyword evidence="9" id="KW-1185">Reference proteome</keyword>
<keyword evidence="3 6" id="KW-0560">Oxidoreductase</keyword>
<feature type="domain" description="Thioredoxin" evidence="7">
    <location>
        <begin position="50"/>
        <end position="213"/>
    </location>
</feature>
<dbReference type="PANTHER" id="PTHR43503:SF9">
    <property type="entry name" value="PEROXIREDOXIN PRX1, MITOCHONDRIAL"/>
    <property type="match status" value="1"/>
</dbReference>
<organism evidence="8 9">
    <name type="scientific">Phyllosticta capitalensis</name>
    <dbReference type="NCBI Taxonomy" id="121624"/>
    <lineage>
        <taxon>Eukaryota</taxon>
        <taxon>Fungi</taxon>
        <taxon>Dikarya</taxon>
        <taxon>Ascomycota</taxon>
        <taxon>Pezizomycotina</taxon>
        <taxon>Dothideomycetes</taxon>
        <taxon>Dothideomycetes incertae sedis</taxon>
        <taxon>Botryosphaeriales</taxon>
        <taxon>Phyllostictaceae</taxon>
        <taxon>Phyllosticta</taxon>
    </lineage>
</organism>
<evidence type="ECO:0000256" key="1">
    <source>
        <dbReference type="ARBA" id="ARBA00022559"/>
    </source>
</evidence>
<dbReference type="Gene3D" id="3.40.30.10">
    <property type="entry name" value="Glutaredoxin"/>
    <property type="match status" value="1"/>
</dbReference>
<comment type="caution">
    <text evidence="8">The sequence shown here is derived from an EMBL/GenBank/DDBJ whole genome shotgun (WGS) entry which is preliminary data.</text>
</comment>
<evidence type="ECO:0000313" key="9">
    <source>
        <dbReference type="Proteomes" id="UP001492380"/>
    </source>
</evidence>
<accession>A0ABR1YFH8</accession>
<evidence type="ECO:0000256" key="6">
    <source>
        <dbReference type="PIRNR" id="PIRNR000239"/>
    </source>
</evidence>
<dbReference type="Pfam" id="PF00578">
    <property type="entry name" value="AhpC-TSA"/>
    <property type="match status" value="1"/>
</dbReference>